<dbReference type="Gene3D" id="3.40.50.300">
    <property type="entry name" value="P-loop containing nucleotide triphosphate hydrolases"/>
    <property type="match status" value="1"/>
</dbReference>
<evidence type="ECO:0000256" key="2">
    <source>
        <dbReference type="ARBA" id="ARBA00023134"/>
    </source>
</evidence>
<dbReference type="GO" id="GO:0005525">
    <property type="term" value="F:GTP binding"/>
    <property type="evidence" value="ECO:0007669"/>
    <property type="project" value="UniProtKB-KW"/>
</dbReference>
<evidence type="ECO:0000313" key="8">
    <source>
        <dbReference type="Proteomes" id="UP000186698"/>
    </source>
</evidence>
<dbReference type="InterPro" id="IPR015894">
    <property type="entry name" value="Guanylate-bd_N"/>
</dbReference>
<dbReference type="Proteomes" id="UP000186698">
    <property type="component" value="Chromosome 9_10L"/>
</dbReference>
<keyword evidence="4" id="KW-0175">Coiled coil</keyword>
<organism evidence="8 9">
    <name type="scientific">Xenopus laevis</name>
    <name type="common">African clawed frog</name>
    <dbReference type="NCBI Taxonomy" id="8355"/>
    <lineage>
        <taxon>Eukaryota</taxon>
        <taxon>Metazoa</taxon>
        <taxon>Chordata</taxon>
        <taxon>Craniata</taxon>
        <taxon>Vertebrata</taxon>
        <taxon>Euteleostomi</taxon>
        <taxon>Amphibia</taxon>
        <taxon>Batrachia</taxon>
        <taxon>Anura</taxon>
        <taxon>Pipoidea</taxon>
        <taxon>Pipidae</taxon>
        <taxon>Xenopodinae</taxon>
        <taxon>Xenopus</taxon>
        <taxon>Xenopus</taxon>
    </lineage>
</organism>
<feature type="domain" description="GB1/RHD3-type G" evidence="7">
    <location>
        <begin position="54"/>
        <end position="172"/>
    </location>
</feature>
<keyword evidence="6" id="KW-0812">Transmembrane</keyword>
<evidence type="ECO:0000256" key="6">
    <source>
        <dbReference type="SAM" id="Phobius"/>
    </source>
</evidence>
<feature type="region of interest" description="Disordered" evidence="5">
    <location>
        <begin position="1"/>
        <end position="21"/>
    </location>
</feature>
<keyword evidence="2" id="KW-0342">GTP-binding</keyword>
<keyword evidence="1" id="KW-0547">Nucleotide-binding</keyword>
<evidence type="ECO:0000259" key="7">
    <source>
        <dbReference type="PROSITE" id="PS51715"/>
    </source>
</evidence>
<name>A0A8J1LUB3_XENLA</name>
<gene>
    <name evidence="9" type="primary">LOC108703876</name>
</gene>
<dbReference type="PROSITE" id="PS51715">
    <property type="entry name" value="G_GB1_RHD3"/>
    <property type="match status" value="1"/>
</dbReference>
<dbReference type="GeneID" id="108703876"/>
<feature type="compositionally biased region" description="Basic residues" evidence="5">
    <location>
        <begin position="1"/>
        <end position="20"/>
    </location>
</feature>
<keyword evidence="6" id="KW-0472">Membrane</keyword>
<evidence type="ECO:0000256" key="4">
    <source>
        <dbReference type="SAM" id="Coils"/>
    </source>
</evidence>
<evidence type="ECO:0000256" key="5">
    <source>
        <dbReference type="SAM" id="MobiDB-lite"/>
    </source>
</evidence>
<evidence type="ECO:0000256" key="1">
    <source>
        <dbReference type="ARBA" id="ARBA00022741"/>
    </source>
</evidence>
<dbReference type="Pfam" id="PF02263">
    <property type="entry name" value="GBP"/>
    <property type="match status" value="1"/>
</dbReference>
<evidence type="ECO:0000313" key="9">
    <source>
        <dbReference type="RefSeq" id="XP_041432631.1"/>
    </source>
</evidence>
<dbReference type="GO" id="GO:0003924">
    <property type="term" value="F:GTPase activity"/>
    <property type="evidence" value="ECO:0007669"/>
    <property type="project" value="InterPro"/>
</dbReference>
<dbReference type="AlphaFoldDB" id="A0A8J1LUB3"/>
<evidence type="ECO:0000256" key="3">
    <source>
        <dbReference type="PROSITE-ProRule" id="PRU01052"/>
    </source>
</evidence>
<comment type="similarity">
    <text evidence="3">Belongs to the TRAFAC class dynamin-like GTPase superfamily. GB1/RHD3 GTPase family.</text>
</comment>
<accession>A0A8J1LUB3</accession>
<keyword evidence="8" id="KW-1185">Reference proteome</keyword>
<feature type="coiled-coil region" evidence="4">
    <location>
        <begin position="680"/>
        <end position="735"/>
    </location>
</feature>
<dbReference type="RefSeq" id="XP_041432631.1">
    <property type="nucleotide sequence ID" value="XM_041576697.1"/>
</dbReference>
<dbReference type="InterPro" id="IPR030386">
    <property type="entry name" value="G_GB1_RHD3_dom"/>
</dbReference>
<reference evidence="9" key="1">
    <citation type="submission" date="2025-08" db="UniProtKB">
        <authorList>
            <consortium name="RefSeq"/>
        </authorList>
    </citation>
    <scope>IDENTIFICATION</scope>
    <source>
        <strain evidence="9">J_2021</strain>
        <tissue evidence="9">Erythrocytes</tissue>
    </source>
</reference>
<dbReference type="InterPro" id="IPR027417">
    <property type="entry name" value="P-loop_NTPase"/>
</dbReference>
<feature type="transmembrane region" description="Helical" evidence="6">
    <location>
        <begin position="933"/>
        <end position="957"/>
    </location>
</feature>
<dbReference type="PANTHER" id="PTHR10751">
    <property type="entry name" value="GUANYLATE BINDING PROTEIN"/>
    <property type="match status" value="1"/>
</dbReference>
<keyword evidence="6" id="KW-1133">Transmembrane helix</keyword>
<proteinExistence type="inferred from homology"/>
<dbReference type="SUPFAM" id="SSF52540">
    <property type="entry name" value="P-loop containing nucleoside triphosphate hydrolases"/>
    <property type="match status" value="1"/>
</dbReference>
<protein>
    <submittedName>
        <fullName evidence="9">Uncharacterized protein LOC108703876 isoform X2</fullName>
    </submittedName>
</protein>
<sequence length="962" mass="112570">MDKSRRRSRTAGRSTSRHQKQPCAIRLVHTDESGQLQLNESAVQTCFLDGEISDYPVCLICVIGEKRRGKSFLMNYILRALSCQEKGHPLSLGADDAPLSGFEWRDGISCTTKGIWIWSKPFILERNGEKRAVFVLDTEGSLDIQSSRDICLKLSALSMILSSYLIFNVNSNLKTTEMDYLEMYLHVAEYVGRSFDLQALQHLNILIRDWQDFRRCGKEEARAYVFHETENLQNEPSYKLVSETLRGPLADYSLLPHPGKDLMIDSQGKLSDMEEDFRNHLTTYIFNLVGDIWLHRKTNRQGEKVTCAELAGVLKRVVNIMQSLSYSFTSPLQMFFAFENHKKVEEFKEKFHTFKQSKEVDSLIRKQNLNLIQMETNINEMATKLLLDFKQSLKGDDAKEKERLVNELESYLLEQQQEFCEDYSKRFYRFQNHKRMERMKKTFQNVLSSKSKEVYSLITEENVSPSQMKSSINDTATKFLEDFKQLIQGDDTQEKERLKSELELYLLKLQQKFCKDYSKRFCAFQNHKRMETIKELFQGVILSKSKEVDSLITEQNMSPSQMKSSINDTATKFLQDFKQSIQGDDTQEKERLENELKSHFLKQQQMFYKDYSKRFFAFQNHERMETITKLFQSVILSKTEEADNLITEQNVSPTLMEARLNDTTNNFLRNFEQSFQGDDAQEKERLVNELESYLLNQQQEFCNDYSQRFYRFQNHRRMENIKEQFQNVIKSKESEICTLIRNNNYPNRIEREMLHVVNQLLDNYRESLEGIDDEQKELLVNEMESHLLQENELFCIEYSKNFYAFKNQKRMEDTKRRFLNFLEQKKEETSSSLLNKLMVMPSAMESQIQDSIKKYMDEFKRSLEGTDSQEKNHLVARLNSYLDNMKDEFCKEYSSIYTSAMQWITGGTATSFFLARNMIGNASLVAAAAEAPVLAAIIGGAVIVGALVAWGKTFYFAEHKKQ</sequence>